<comment type="caution">
    <text evidence="2">The sequence shown here is derived from an EMBL/GenBank/DDBJ whole genome shotgun (WGS) entry which is preliminary data.</text>
</comment>
<dbReference type="AlphaFoldDB" id="A0A7V2T377"/>
<gene>
    <name evidence="2" type="ORF">ENJ51_07885</name>
</gene>
<dbReference type="Proteomes" id="UP000885750">
    <property type="component" value="Unassembled WGS sequence"/>
</dbReference>
<proteinExistence type="predicted"/>
<keyword evidence="1" id="KW-0472">Membrane</keyword>
<organism evidence="2">
    <name type="scientific">Leucothrix mucor</name>
    <dbReference type="NCBI Taxonomy" id="45248"/>
    <lineage>
        <taxon>Bacteria</taxon>
        <taxon>Pseudomonadati</taxon>
        <taxon>Pseudomonadota</taxon>
        <taxon>Gammaproteobacteria</taxon>
        <taxon>Thiotrichales</taxon>
        <taxon>Thiotrichaceae</taxon>
        <taxon>Leucothrix</taxon>
    </lineage>
</organism>
<dbReference type="EMBL" id="DRMS01000294">
    <property type="protein sequence ID" value="HFC92718.1"/>
    <property type="molecule type" value="Genomic_DNA"/>
</dbReference>
<accession>A0A7V2T377</accession>
<protein>
    <submittedName>
        <fullName evidence="2">Uncharacterized protein</fullName>
    </submittedName>
</protein>
<feature type="transmembrane region" description="Helical" evidence="1">
    <location>
        <begin position="36"/>
        <end position="56"/>
    </location>
</feature>
<name>A0A7V2T377_LEUMU</name>
<keyword evidence="1" id="KW-0812">Transmembrane</keyword>
<keyword evidence="1" id="KW-1133">Transmembrane helix</keyword>
<dbReference type="PANTHER" id="PTHR38043:SF1">
    <property type="entry name" value="PROTEIN HEMX"/>
    <property type="match status" value="1"/>
</dbReference>
<reference evidence="2" key="1">
    <citation type="journal article" date="2020" name="mSystems">
        <title>Genome- and Community-Level Interaction Insights into Carbon Utilization and Element Cycling Functions of Hydrothermarchaeota in Hydrothermal Sediment.</title>
        <authorList>
            <person name="Zhou Z."/>
            <person name="Liu Y."/>
            <person name="Xu W."/>
            <person name="Pan J."/>
            <person name="Luo Z.H."/>
            <person name="Li M."/>
        </authorList>
    </citation>
    <scope>NUCLEOTIDE SEQUENCE [LARGE SCALE GENOMIC DNA]</scope>
    <source>
        <strain evidence="2">HyVt-493</strain>
    </source>
</reference>
<sequence length="374" mass="41912">MSQMEGNNSPDNLGGSHKEAEESAQVLAILQSRSRFTLFIAWLALFLTAVGIAAGYKNWMQINDRAKQAAVGVSELKQRAETFAKKSSVVAFNTQLLTDLEKKSKQLDHSVQTLNRVNKLTQHAIKTVEQQAVLLTQQQEQSQALASAPSYAWRLAELHFLLQIANQRLQLHKDKDGALQALRSAETTLLKLGSKKYLPVRKKLAEEIISVEIFLIPNISAISQRIAELLEVINAMPVEAEIAKLQKITLLPEVSEEESGFISRLVSGINNAVVIQKFDPSVRKIIGIDEKEKLKNLLQLRFETLRLMVLQGLDYDYHQQLKLIQQMLEKYYPDIIKGSLEQQLDELSKVKLSPPPPDISGSLTLLNQLSKSGK</sequence>
<evidence type="ECO:0000256" key="1">
    <source>
        <dbReference type="SAM" id="Phobius"/>
    </source>
</evidence>
<dbReference type="InterPro" id="IPR007470">
    <property type="entry name" value="HemX"/>
</dbReference>
<evidence type="ECO:0000313" key="2">
    <source>
        <dbReference type="EMBL" id="HFC92718.1"/>
    </source>
</evidence>
<dbReference type="PANTHER" id="PTHR38043">
    <property type="entry name" value="PROTEIN HEMX"/>
    <property type="match status" value="1"/>
</dbReference>
<dbReference type="Pfam" id="PF04375">
    <property type="entry name" value="HemX"/>
    <property type="match status" value="1"/>
</dbReference>